<dbReference type="AlphaFoldDB" id="A0A4Q5LWY8"/>
<dbReference type="OrthoDB" id="9784272at2"/>
<gene>
    <name evidence="8" type="ORF">EWM59_18985</name>
</gene>
<organism evidence="8 9">
    <name type="scientific">Emticicia agri</name>
    <dbReference type="NCBI Taxonomy" id="2492393"/>
    <lineage>
        <taxon>Bacteria</taxon>
        <taxon>Pseudomonadati</taxon>
        <taxon>Bacteroidota</taxon>
        <taxon>Cytophagia</taxon>
        <taxon>Cytophagales</taxon>
        <taxon>Leadbetterellaceae</taxon>
        <taxon>Emticicia</taxon>
    </lineage>
</organism>
<evidence type="ECO:0000256" key="3">
    <source>
        <dbReference type="ARBA" id="ARBA00023082"/>
    </source>
</evidence>
<keyword evidence="4" id="KW-0238">DNA-binding</keyword>
<dbReference type="InterPro" id="IPR013325">
    <property type="entry name" value="RNA_pol_sigma_r2"/>
</dbReference>
<dbReference type="EMBL" id="SEWF01000032">
    <property type="protein sequence ID" value="RYU94057.1"/>
    <property type="molecule type" value="Genomic_DNA"/>
</dbReference>
<dbReference type="Pfam" id="PF04545">
    <property type="entry name" value="Sigma70_r4"/>
    <property type="match status" value="1"/>
</dbReference>
<keyword evidence="2" id="KW-0805">Transcription regulation</keyword>
<dbReference type="InterPro" id="IPR036388">
    <property type="entry name" value="WH-like_DNA-bd_sf"/>
</dbReference>
<dbReference type="GO" id="GO:0006352">
    <property type="term" value="P:DNA-templated transcription initiation"/>
    <property type="evidence" value="ECO:0007669"/>
    <property type="project" value="InterPro"/>
</dbReference>
<evidence type="ECO:0000256" key="1">
    <source>
        <dbReference type="ARBA" id="ARBA00010641"/>
    </source>
</evidence>
<feature type="domain" description="RNA polymerase sigma-70 region 4" evidence="7">
    <location>
        <begin position="132"/>
        <end position="178"/>
    </location>
</feature>
<comment type="caution">
    <text evidence="8">The sequence shown here is derived from an EMBL/GenBank/DDBJ whole genome shotgun (WGS) entry which is preliminary data.</text>
</comment>
<keyword evidence="5" id="KW-0804">Transcription</keyword>
<evidence type="ECO:0000256" key="4">
    <source>
        <dbReference type="ARBA" id="ARBA00023125"/>
    </source>
</evidence>
<name>A0A4Q5LWY8_9BACT</name>
<accession>A0A4Q5LWY8</accession>
<dbReference type="InterPro" id="IPR039425">
    <property type="entry name" value="RNA_pol_sigma-70-like"/>
</dbReference>
<evidence type="ECO:0000259" key="7">
    <source>
        <dbReference type="Pfam" id="PF04545"/>
    </source>
</evidence>
<dbReference type="InterPro" id="IPR007627">
    <property type="entry name" value="RNA_pol_sigma70_r2"/>
</dbReference>
<comment type="similarity">
    <text evidence="1">Belongs to the sigma-70 factor family. ECF subfamily.</text>
</comment>
<dbReference type="InterPro" id="IPR007630">
    <property type="entry name" value="RNA_pol_sigma70_r4"/>
</dbReference>
<dbReference type="NCBIfam" id="TIGR02937">
    <property type="entry name" value="sigma70-ECF"/>
    <property type="match status" value="1"/>
</dbReference>
<dbReference type="SUPFAM" id="SSF88659">
    <property type="entry name" value="Sigma3 and sigma4 domains of RNA polymerase sigma factors"/>
    <property type="match status" value="1"/>
</dbReference>
<dbReference type="GO" id="GO:0016987">
    <property type="term" value="F:sigma factor activity"/>
    <property type="evidence" value="ECO:0007669"/>
    <property type="project" value="UniProtKB-KW"/>
</dbReference>
<dbReference type="InterPro" id="IPR013324">
    <property type="entry name" value="RNA_pol_sigma_r3/r4-like"/>
</dbReference>
<dbReference type="PANTHER" id="PTHR43133:SF62">
    <property type="entry name" value="RNA POLYMERASE SIGMA FACTOR SIGZ"/>
    <property type="match status" value="1"/>
</dbReference>
<dbReference type="Pfam" id="PF04542">
    <property type="entry name" value="Sigma70_r2"/>
    <property type="match status" value="1"/>
</dbReference>
<keyword evidence="9" id="KW-1185">Reference proteome</keyword>
<reference evidence="8 9" key="1">
    <citation type="submission" date="2019-02" db="EMBL/GenBank/DDBJ databases">
        <title>Bacterial novel species Emticicia sp. 17J42-9 isolated from soil.</title>
        <authorList>
            <person name="Jung H.-Y."/>
        </authorList>
    </citation>
    <scope>NUCLEOTIDE SEQUENCE [LARGE SCALE GENOMIC DNA]</scope>
    <source>
        <strain evidence="8 9">17J42-9</strain>
    </source>
</reference>
<protein>
    <submittedName>
        <fullName evidence="8">Sigma-70 family RNA polymerase sigma factor</fullName>
    </submittedName>
</protein>
<dbReference type="Gene3D" id="1.10.10.10">
    <property type="entry name" value="Winged helix-like DNA-binding domain superfamily/Winged helix DNA-binding domain"/>
    <property type="match status" value="1"/>
</dbReference>
<dbReference type="PANTHER" id="PTHR43133">
    <property type="entry name" value="RNA POLYMERASE ECF-TYPE SIGMA FACTO"/>
    <property type="match status" value="1"/>
</dbReference>
<dbReference type="CDD" id="cd06171">
    <property type="entry name" value="Sigma70_r4"/>
    <property type="match status" value="1"/>
</dbReference>
<evidence type="ECO:0000259" key="6">
    <source>
        <dbReference type="Pfam" id="PF04542"/>
    </source>
</evidence>
<evidence type="ECO:0000313" key="9">
    <source>
        <dbReference type="Proteomes" id="UP000293162"/>
    </source>
</evidence>
<sequence length="192" mass="21979">MARRISISEEELVALLKDRDERGYTILYNNYSSALYGVLNKIVQSNDDANDLLQDTFLKIWKNIGNYDSSKGSIFTWMMNIARNLAIDKIRSVDFRDTSQNVSMEDKVLYQIDNEYQTAQDVDGIGLQKVVGKLKPEYKQLIDLVYYQGYTQAEVAEEYGIPLGTVKTRIKAAVNTLRTLLQTLVLLLMNVF</sequence>
<evidence type="ECO:0000256" key="5">
    <source>
        <dbReference type="ARBA" id="ARBA00023163"/>
    </source>
</evidence>
<evidence type="ECO:0000313" key="8">
    <source>
        <dbReference type="EMBL" id="RYU94057.1"/>
    </source>
</evidence>
<dbReference type="InterPro" id="IPR014284">
    <property type="entry name" value="RNA_pol_sigma-70_dom"/>
</dbReference>
<dbReference type="RefSeq" id="WP_130022838.1">
    <property type="nucleotide sequence ID" value="NZ_SEWF01000032.1"/>
</dbReference>
<keyword evidence="3" id="KW-0731">Sigma factor</keyword>
<dbReference type="Gene3D" id="1.10.1740.10">
    <property type="match status" value="1"/>
</dbReference>
<dbReference type="GO" id="GO:0003677">
    <property type="term" value="F:DNA binding"/>
    <property type="evidence" value="ECO:0007669"/>
    <property type="project" value="UniProtKB-KW"/>
</dbReference>
<proteinExistence type="inferred from homology"/>
<dbReference type="SUPFAM" id="SSF88946">
    <property type="entry name" value="Sigma2 domain of RNA polymerase sigma factors"/>
    <property type="match status" value="1"/>
</dbReference>
<feature type="domain" description="RNA polymerase sigma-70 region 2" evidence="6">
    <location>
        <begin position="27"/>
        <end position="92"/>
    </location>
</feature>
<evidence type="ECO:0000256" key="2">
    <source>
        <dbReference type="ARBA" id="ARBA00023015"/>
    </source>
</evidence>
<dbReference type="Proteomes" id="UP000293162">
    <property type="component" value="Unassembled WGS sequence"/>
</dbReference>